<reference evidence="2 3" key="1">
    <citation type="journal article" date="2016" name="Nat. Microbiol.">
        <title>Genomic inference of the metabolism of cosmopolitan subsurface Archaea, Hadesarchaea.</title>
        <authorList>
            <person name="Baker B.J."/>
            <person name="Saw J.H."/>
            <person name="Lind A.E."/>
            <person name="Lazar C.S."/>
            <person name="Hinrichs K.-U."/>
            <person name="Teske A.P."/>
            <person name="Ettema T.J."/>
        </authorList>
    </citation>
    <scope>NUCLEOTIDE SEQUENCE [LARGE SCALE GENOMIC DNA]</scope>
</reference>
<organism evidence="2 3">
    <name type="scientific">Hadarchaeum yellowstonense</name>
    <dbReference type="NCBI Taxonomy" id="1776334"/>
    <lineage>
        <taxon>Archaea</taxon>
        <taxon>Methanobacteriati</taxon>
        <taxon>Candidatus Hadarchaeota</taxon>
        <taxon>Candidatus Hadarchaeia</taxon>
        <taxon>Candidatus Hadarchaeales</taxon>
        <taxon>Candidatus Hadarchaeaceae</taxon>
        <taxon>Candidatus Hadarchaeum</taxon>
    </lineage>
</organism>
<gene>
    <name evidence="2" type="ORF">APZ16_03685</name>
</gene>
<sequence length="564" mass="63625">MIIDLQKWERMKKKAIRVFQSLLRGPATVREIANEVGLSYPAAAVTIKDLIKEGLCERKNGQVVIRHSAKAQALIKVLSRYRGEELLGGNREKVLGAITSPKTVKEIAGRARLSEQTVYRLLRELKGMLAVGFDGKKYFLRDEDLKAFLEQKLMDARTAGEETGVVILHSNGFTLKRAPKGARTRGAPTAFSRFAEYGVDYGAENRDFFIDPPREVGLEEILVHALLASENSLDRTMCAVLYLKNRGRIDLARTRRLARTLGILDRWLDLESLCRGAPLRRPEDFLPWQEFVEKAAVYGVEVSPPGGLEEVYGVFQRVGGKLKRKISAYCFGETILMLAGLKERTKDIDLAVERVEDFQEISGALGELGYRSRASAPAGEPEPSDVLVHPELPRIDLFTGRICRALGITRSMRESARKSCFGKLEVNFLPLEAVLLLKAVTGREGDLSDMEAIIRSKIDWRLFERIYWEEIESVGGQFCFTLLEALEILQERTQARVPALRRVFRHCLEEGVRLAVEMGARSVPELKRYLDFPEMTLRRAAMSLARGGKIRLIRRGRRLELLPA</sequence>
<dbReference type="InterPro" id="IPR043519">
    <property type="entry name" value="NT_sf"/>
</dbReference>
<evidence type="ECO:0000313" key="3">
    <source>
        <dbReference type="Proteomes" id="UP000074294"/>
    </source>
</evidence>
<dbReference type="InterPro" id="IPR012318">
    <property type="entry name" value="HTH_CRP"/>
</dbReference>
<evidence type="ECO:0000313" key="2">
    <source>
        <dbReference type="EMBL" id="KUO42144.1"/>
    </source>
</evidence>
<dbReference type="SUPFAM" id="SSF46785">
    <property type="entry name" value="Winged helix' DNA-binding domain"/>
    <property type="match status" value="1"/>
</dbReference>
<dbReference type="EMBL" id="LQMQ01000010">
    <property type="protein sequence ID" value="KUO42144.1"/>
    <property type="molecule type" value="Genomic_DNA"/>
</dbReference>
<dbReference type="AlphaFoldDB" id="A0A147JZU5"/>
<dbReference type="GO" id="GO:0006355">
    <property type="term" value="P:regulation of DNA-templated transcription"/>
    <property type="evidence" value="ECO:0007669"/>
    <property type="project" value="InterPro"/>
</dbReference>
<dbReference type="GO" id="GO:0003677">
    <property type="term" value="F:DNA binding"/>
    <property type="evidence" value="ECO:0007669"/>
    <property type="project" value="InterPro"/>
</dbReference>
<protein>
    <recommendedName>
        <fullName evidence="1">HTH crp-type domain-containing protein</fullName>
    </recommendedName>
</protein>
<dbReference type="Gene3D" id="1.10.10.10">
    <property type="entry name" value="Winged helix-like DNA-binding domain superfamily/Winged helix DNA-binding domain"/>
    <property type="match status" value="1"/>
</dbReference>
<dbReference type="Proteomes" id="UP000074294">
    <property type="component" value="Unassembled WGS sequence"/>
</dbReference>
<dbReference type="SUPFAM" id="SSF81301">
    <property type="entry name" value="Nucleotidyltransferase"/>
    <property type="match status" value="1"/>
</dbReference>
<feature type="domain" description="HTH crp-type" evidence="1">
    <location>
        <begin position="95"/>
        <end position="142"/>
    </location>
</feature>
<dbReference type="Gene3D" id="3.30.460.40">
    <property type="match status" value="1"/>
</dbReference>
<dbReference type="SMART" id="SM00419">
    <property type="entry name" value="HTH_CRP"/>
    <property type="match status" value="2"/>
</dbReference>
<evidence type="ECO:0000259" key="1">
    <source>
        <dbReference type="SMART" id="SM00419"/>
    </source>
</evidence>
<dbReference type="InterPro" id="IPR036390">
    <property type="entry name" value="WH_DNA-bd_sf"/>
</dbReference>
<dbReference type="CDD" id="cd00090">
    <property type="entry name" value="HTH_ARSR"/>
    <property type="match status" value="1"/>
</dbReference>
<proteinExistence type="predicted"/>
<name>A0A147JZU5_HADYE</name>
<feature type="domain" description="HTH crp-type" evidence="1">
    <location>
        <begin position="19"/>
        <end position="67"/>
    </location>
</feature>
<comment type="caution">
    <text evidence="2">The sequence shown here is derived from an EMBL/GenBank/DDBJ whole genome shotgun (WGS) entry which is preliminary data.</text>
</comment>
<accession>A0A147JZU5</accession>
<dbReference type="InterPro" id="IPR036388">
    <property type="entry name" value="WH-like_DNA-bd_sf"/>
</dbReference>
<dbReference type="InterPro" id="IPR011991">
    <property type="entry name" value="ArsR-like_HTH"/>
</dbReference>